<evidence type="ECO:0000256" key="2">
    <source>
        <dbReference type="ARBA" id="ARBA00008520"/>
    </source>
</evidence>
<dbReference type="GO" id="GO:0030313">
    <property type="term" value="C:cell envelope"/>
    <property type="evidence" value="ECO:0007669"/>
    <property type="project" value="UniProtKB-SubCell"/>
</dbReference>
<evidence type="ECO:0000313" key="6">
    <source>
        <dbReference type="EMBL" id="MBC5660457.1"/>
    </source>
</evidence>
<evidence type="ECO:0000256" key="3">
    <source>
        <dbReference type="ARBA" id="ARBA00022448"/>
    </source>
</evidence>
<dbReference type="Gene3D" id="3.40.190.10">
    <property type="entry name" value="Periplasmic binding protein-like II"/>
    <property type="match status" value="1"/>
</dbReference>
<organism evidence="6 7">
    <name type="scientific">Anaerosacchariphilus hominis</name>
    <dbReference type="NCBI Taxonomy" id="2763017"/>
    <lineage>
        <taxon>Bacteria</taxon>
        <taxon>Bacillati</taxon>
        <taxon>Bacillota</taxon>
        <taxon>Clostridia</taxon>
        <taxon>Lachnospirales</taxon>
        <taxon>Lachnospiraceae</taxon>
        <taxon>Anaerosacchariphilus</taxon>
    </lineage>
</organism>
<comment type="caution">
    <text evidence="6">The sequence shown here is derived from an EMBL/GenBank/DDBJ whole genome shotgun (WGS) entry which is preliminary data.</text>
</comment>
<dbReference type="RefSeq" id="WP_186872314.1">
    <property type="nucleotide sequence ID" value="NZ_JACOOR010000006.1"/>
</dbReference>
<evidence type="ECO:0000256" key="1">
    <source>
        <dbReference type="ARBA" id="ARBA00004196"/>
    </source>
</evidence>
<dbReference type="InterPro" id="IPR006059">
    <property type="entry name" value="SBP"/>
</dbReference>
<accession>A0A923RMM0</accession>
<evidence type="ECO:0000256" key="4">
    <source>
        <dbReference type="ARBA" id="ARBA00022729"/>
    </source>
</evidence>
<name>A0A923RMM0_9FIRM</name>
<dbReference type="InterPro" id="IPR050490">
    <property type="entry name" value="Bact_solute-bd_prot1"/>
</dbReference>
<dbReference type="CDD" id="cd14748">
    <property type="entry name" value="PBP2_UgpB"/>
    <property type="match status" value="1"/>
</dbReference>
<dbReference type="Pfam" id="PF13416">
    <property type="entry name" value="SBP_bac_8"/>
    <property type="match status" value="1"/>
</dbReference>
<evidence type="ECO:0000313" key="7">
    <source>
        <dbReference type="Proteomes" id="UP000649345"/>
    </source>
</evidence>
<dbReference type="Proteomes" id="UP000649345">
    <property type="component" value="Unassembled WGS sequence"/>
</dbReference>
<dbReference type="AlphaFoldDB" id="A0A923RMM0"/>
<gene>
    <name evidence="6" type="ORF">H8S44_11820</name>
</gene>
<comment type="subcellular location">
    <subcellularLocation>
        <location evidence="1">Cell envelope</location>
    </subcellularLocation>
</comment>
<protein>
    <submittedName>
        <fullName evidence="6">ABC transporter substrate-binding protein</fullName>
    </submittedName>
</protein>
<evidence type="ECO:0000256" key="5">
    <source>
        <dbReference type="SAM" id="SignalP"/>
    </source>
</evidence>
<dbReference type="PROSITE" id="PS51257">
    <property type="entry name" value="PROKAR_LIPOPROTEIN"/>
    <property type="match status" value="1"/>
</dbReference>
<dbReference type="PANTHER" id="PTHR43649">
    <property type="entry name" value="ARABINOSE-BINDING PROTEIN-RELATED"/>
    <property type="match status" value="1"/>
</dbReference>
<proteinExistence type="inferred from homology"/>
<sequence>MKMKKSLAIALSLSMALGLTACGGGGTTADTGDTTTADTTATADGKETVNFWHSMSGKNGEVLDQMIAKYNESQDEVEVIGTYQGGYTDSVAKTIADIAAGAGPDLLQMGSGQVVILSQDDVTANLLDYMTDESGVTLDDFVEGFYTDYLSEDGQKLNALPMGCSTPVLYVNTDILDKAGLEVPKTWEEMADTCKKLKDGGYSDFGFSQPRDIWYFWMMVETYGGPVFSEDGLKLDCLDNGSAVEAFNLLQGMVKDDTFRPAPTTEGANTIKGWFSGGECAFLVQSVGALNEIRSACEESGVNMEIAQIPGHEIDGKVHYAVPYGGNTMVMLESSQHKDAAWKFMQWLYTSEDGIAYFDDNTGYLACSGTVKNTELLKAKAANDADWARAHEYLDTIVTDYLIEASGDVVEDLTAFMDAVFYDAEDPKTALEEQRANVEEILADHEGRP</sequence>
<keyword evidence="3" id="KW-0813">Transport</keyword>
<reference evidence="6" key="1">
    <citation type="submission" date="2020-08" db="EMBL/GenBank/DDBJ databases">
        <title>Genome public.</title>
        <authorList>
            <person name="Liu C."/>
            <person name="Sun Q."/>
        </authorList>
    </citation>
    <scope>NUCLEOTIDE SEQUENCE</scope>
    <source>
        <strain evidence="6">NSJ-68</strain>
    </source>
</reference>
<dbReference type="PANTHER" id="PTHR43649:SF31">
    <property type="entry name" value="SN-GLYCEROL-3-PHOSPHATE-BINDING PERIPLASMIC PROTEIN UGPB"/>
    <property type="match status" value="1"/>
</dbReference>
<keyword evidence="7" id="KW-1185">Reference proteome</keyword>
<comment type="similarity">
    <text evidence="2">Belongs to the bacterial solute-binding protein 1 family.</text>
</comment>
<dbReference type="SUPFAM" id="SSF53850">
    <property type="entry name" value="Periplasmic binding protein-like II"/>
    <property type="match status" value="1"/>
</dbReference>
<dbReference type="EMBL" id="JACOOR010000006">
    <property type="protein sequence ID" value="MBC5660457.1"/>
    <property type="molecule type" value="Genomic_DNA"/>
</dbReference>
<keyword evidence="4 5" id="KW-0732">Signal</keyword>
<feature type="chain" id="PRO_5038983114" evidence="5">
    <location>
        <begin position="22"/>
        <end position="449"/>
    </location>
</feature>
<feature type="signal peptide" evidence="5">
    <location>
        <begin position="1"/>
        <end position="21"/>
    </location>
</feature>